<gene>
    <name evidence="5" type="ORF">DZC72_06210</name>
</gene>
<dbReference type="PANTHER" id="PTHR43280:SF2">
    <property type="entry name" value="HTH-TYPE TRANSCRIPTIONAL REGULATOR EXSA"/>
    <property type="match status" value="1"/>
</dbReference>
<dbReference type="SUPFAM" id="SSF51182">
    <property type="entry name" value="RmlC-like cupins"/>
    <property type="match status" value="1"/>
</dbReference>
<dbReference type="InterPro" id="IPR018060">
    <property type="entry name" value="HTH_AraC"/>
</dbReference>
<dbReference type="InterPro" id="IPR009057">
    <property type="entry name" value="Homeodomain-like_sf"/>
</dbReference>
<dbReference type="PROSITE" id="PS01124">
    <property type="entry name" value="HTH_ARAC_FAMILY_2"/>
    <property type="match status" value="1"/>
</dbReference>
<accession>A0A3R8WHF3</accession>
<evidence type="ECO:0000313" key="6">
    <source>
        <dbReference type="Proteomes" id="UP000286990"/>
    </source>
</evidence>
<protein>
    <submittedName>
        <fullName evidence="5">AraC family transcriptional regulator</fullName>
    </submittedName>
</protein>
<keyword evidence="6" id="KW-1185">Reference proteome</keyword>
<evidence type="ECO:0000256" key="1">
    <source>
        <dbReference type="ARBA" id="ARBA00023015"/>
    </source>
</evidence>
<dbReference type="SMART" id="SM00342">
    <property type="entry name" value="HTH_ARAC"/>
    <property type="match status" value="1"/>
</dbReference>
<feature type="domain" description="HTH araC/xylS-type" evidence="4">
    <location>
        <begin position="180"/>
        <end position="279"/>
    </location>
</feature>
<evidence type="ECO:0000256" key="2">
    <source>
        <dbReference type="ARBA" id="ARBA00023125"/>
    </source>
</evidence>
<evidence type="ECO:0000256" key="3">
    <source>
        <dbReference type="ARBA" id="ARBA00023163"/>
    </source>
</evidence>
<dbReference type="Pfam" id="PF12833">
    <property type="entry name" value="HTH_18"/>
    <property type="match status" value="1"/>
</dbReference>
<keyword evidence="1" id="KW-0805">Transcription regulation</keyword>
<reference evidence="6" key="1">
    <citation type="submission" date="2018-12" db="EMBL/GenBank/DDBJ databases">
        <title>Maribacter lutimaris sp. nov., isolated from marine sediment.</title>
        <authorList>
            <person name="Kim K.K."/>
        </authorList>
    </citation>
    <scope>NUCLEOTIDE SEQUENCE [LARGE SCALE GENOMIC DNA]</scope>
    <source>
        <strain evidence="6">PoM-212</strain>
    </source>
</reference>
<dbReference type="SUPFAM" id="SSF46689">
    <property type="entry name" value="Homeodomain-like"/>
    <property type="match status" value="2"/>
</dbReference>
<dbReference type="AlphaFoldDB" id="A0A3R8WHF3"/>
<dbReference type="EMBL" id="QUSX01000001">
    <property type="protein sequence ID" value="RRQ50155.1"/>
    <property type="molecule type" value="Genomic_DNA"/>
</dbReference>
<comment type="caution">
    <text evidence="5">The sequence shown here is derived from an EMBL/GenBank/DDBJ whole genome shotgun (WGS) entry which is preliminary data.</text>
</comment>
<dbReference type="InterPro" id="IPR014710">
    <property type="entry name" value="RmlC-like_jellyroll"/>
</dbReference>
<sequence length="280" mass="32283">MKVLPFKIPKPRNEALVYQVDREEAFYDQLHQHGEIQISYIPQGEGTLIVGDSINEYKAHDILVIGGFVPHVFKSDTVASPRSEMHTLFFDLHSFGKDFFEIADLSLTKEFFKKSELGMRVLSNTQQIIGEFHKLASQNKVEQIATLLTIISLVTKSKTASLSSFVYKKSFSDDEGKRMNNVYKYAMEQYSEPISLEEISTVANMSRNAFCRYFKKRTNKTFFQFLIEIRIENACKLIVNKPELSISLVSEECGFNNIANFNRKFKELKGCSPTQYRTRF</sequence>
<keyword evidence="2" id="KW-0238">DNA-binding</keyword>
<proteinExistence type="predicted"/>
<name>A0A3R8WHF3_9FLAO</name>
<dbReference type="GO" id="GO:0003700">
    <property type="term" value="F:DNA-binding transcription factor activity"/>
    <property type="evidence" value="ECO:0007669"/>
    <property type="project" value="InterPro"/>
</dbReference>
<evidence type="ECO:0000313" key="5">
    <source>
        <dbReference type="EMBL" id="RRQ50155.1"/>
    </source>
</evidence>
<dbReference type="GO" id="GO:0043565">
    <property type="term" value="F:sequence-specific DNA binding"/>
    <property type="evidence" value="ECO:0007669"/>
    <property type="project" value="InterPro"/>
</dbReference>
<keyword evidence="3" id="KW-0804">Transcription</keyword>
<dbReference type="InterPro" id="IPR011051">
    <property type="entry name" value="RmlC_Cupin_sf"/>
</dbReference>
<dbReference type="PANTHER" id="PTHR43280">
    <property type="entry name" value="ARAC-FAMILY TRANSCRIPTIONAL REGULATOR"/>
    <property type="match status" value="1"/>
</dbReference>
<evidence type="ECO:0000259" key="4">
    <source>
        <dbReference type="PROSITE" id="PS01124"/>
    </source>
</evidence>
<dbReference type="OrthoDB" id="1410704at2"/>
<organism evidence="5 6">
    <name type="scientific">Maribacter algicola</name>
    <dbReference type="NCBI Taxonomy" id="2498892"/>
    <lineage>
        <taxon>Bacteria</taxon>
        <taxon>Pseudomonadati</taxon>
        <taxon>Bacteroidota</taxon>
        <taxon>Flavobacteriia</taxon>
        <taxon>Flavobacteriales</taxon>
        <taxon>Flavobacteriaceae</taxon>
        <taxon>Maribacter</taxon>
    </lineage>
</organism>
<dbReference type="Gene3D" id="2.60.120.10">
    <property type="entry name" value="Jelly Rolls"/>
    <property type="match status" value="1"/>
</dbReference>
<dbReference type="Proteomes" id="UP000286990">
    <property type="component" value="Unassembled WGS sequence"/>
</dbReference>
<dbReference type="RefSeq" id="WP_125221970.1">
    <property type="nucleotide sequence ID" value="NZ_QUSX01000001.1"/>
</dbReference>
<dbReference type="Gene3D" id="1.10.10.60">
    <property type="entry name" value="Homeodomain-like"/>
    <property type="match status" value="2"/>
</dbReference>